<evidence type="ECO:0000313" key="2">
    <source>
        <dbReference type="Proteomes" id="UP000019438"/>
    </source>
</evidence>
<sequence length="58" mass="6498">MITGLRLTKDERLGIKCSMLHLGYPARQDKNKRTEKTTTENVASGKLSCQCMETTPVI</sequence>
<reference evidence="2" key="1">
    <citation type="submission" date="2012-06" db="EMBL/GenBank/DDBJ databases">
        <title>Genome analysis of multiple Granulibacter bethesdensis isolates demonstrates substantial genome diversity.</title>
        <authorList>
            <person name="Greenberg D.E."/>
            <person name="Porcella S.F."/>
            <person name="Zarember K."/>
            <person name="Zelazny A.M."/>
            <person name="Bruno D."/>
            <person name="Martens C."/>
            <person name="Barbian K.D."/>
            <person name="Jaske E."/>
            <person name="Holland S.M."/>
        </authorList>
    </citation>
    <scope>NUCLEOTIDE SEQUENCE [LARGE SCALE GENOMIC DNA]</scope>
    <source>
        <strain evidence="2">CGDNIH3</strain>
    </source>
</reference>
<proteinExistence type="predicted"/>
<dbReference type="AlphaFoldDB" id="A0AAN0RCS9"/>
<organism evidence="1 2">
    <name type="scientific">Granulibacter bethesdensis</name>
    <dbReference type="NCBI Taxonomy" id="364410"/>
    <lineage>
        <taxon>Bacteria</taxon>
        <taxon>Pseudomonadati</taxon>
        <taxon>Pseudomonadota</taxon>
        <taxon>Alphaproteobacteria</taxon>
        <taxon>Acetobacterales</taxon>
        <taxon>Acetobacteraceae</taxon>
        <taxon>Granulibacter</taxon>
    </lineage>
</organism>
<name>A0AAN0RCS9_9PROT</name>
<evidence type="ECO:0000313" key="1">
    <source>
        <dbReference type="EMBL" id="AHJ62489.1"/>
    </source>
</evidence>
<dbReference type="Proteomes" id="UP000019438">
    <property type="component" value="Chromosome"/>
</dbReference>
<dbReference type="EMBL" id="CP003181">
    <property type="protein sequence ID" value="AHJ62489.1"/>
    <property type="molecule type" value="Genomic_DNA"/>
</dbReference>
<protein>
    <submittedName>
        <fullName evidence="1">Uncharacterized protein</fullName>
    </submittedName>
</protein>
<gene>
    <name evidence="1" type="ORF">GbCGDNIH3_7168</name>
</gene>
<dbReference type="KEGG" id="gbc:GbCGDNIH3_7168"/>
<accession>A0AAN0RCS9</accession>